<organism evidence="1 2">
    <name type="scientific">Rhododendron molle</name>
    <name type="common">Chinese azalea</name>
    <name type="synonym">Azalea mollis</name>
    <dbReference type="NCBI Taxonomy" id="49168"/>
    <lineage>
        <taxon>Eukaryota</taxon>
        <taxon>Viridiplantae</taxon>
        <taxon>Streptophyta</taxon>
        <taxon>Embryophyta</taxon>
        <taxon>Tracheophyta</taxon>
        <taxon>Spermatophyta</taxon>
        <taxon>Magnoliopsida</taxon>
        <taxon>eudicotyledons</taxon>
        <taxon>Gunneridae</taxon>
        <taxon>Pentapetalae</taxon>
        <taxon>asterids</taxon>
        <taxon>Ericales</taxon>
        <taxon>Ericaceae</taxon>
        <taxon>Ericoideae</taxon>
        <taxon>Rhodoreae</taxon>
        <taxon>Rhododendron</taxon>
    </lineage>
</organism>
<dbReference type="EMBL" id="CM046390">
    <property type="protein sequence ID" value="KAI8564272.1"/>
    <property type="molecule type" value="Genomic_DNA"/>
</dbReference>
<evidence type="ECO:0000313" key="2">
    <source>
        <dbReference type="Proteomes" id="UP001062846"/>
    </source>
</evidence>
<name>A0ACC0PGW4_RHOML</name>
<dbReference type="Proteomes" id="UP001062846">
    <property type="component" value="Chromosome 3"/>
</dbReference>
<comment type="caution">
    <text evidence="1">The sequence shown here is derived from an EMBL/GenBank/DDBJ whole genome shotgun (WGS) entry which is preliminary data.</text>
</comment>
<protein>
    <submittedName>
        <fullName evidence="1">Uncharacterized protein</fullName>
    </submittedName>
</protein>
<accession>A0ACC0PGW4</accession>
<sequence length="623" mass="69125">MEEDQNQENPVEEDEADEQMEEEEDNEGWLSPNEEDDDGWLAPIDAPVNWEDELRWRLMHPEPIVPIPPPPPATPEEEDLESEVDDLEPPVFATNTYVFVELAPLYPCPWKRKAQPFYLGPVRVLSPRQQDYYRVAVPPGFAEHYSEYFLHTLVTNRSPRDVSRIIPIGVDYNDHREYIETPIHMQIVVGPNEHQNDPQWTVTWECYGVTEQTKEPEIEMVEIRGFRDTILMVLALLLYQNLSLCRSLNDEGLALLRIKERVASDPFGALSNWNVEVGVIYPCSWFGVECSDGKVVALNLEDLCLGGTLAAALGNLVHVKSIMLRNNSFYGTIPNEIGALKELEVLDLGYNNFSGPLPPDLGNNLAILLLDNNDLFCNMSPEILEFKTISEVQVDEKQLSKGAQRSSCKEGSFSRDVAITEDAIHRRLVESLPTGDESPPPLQYPLASMPPSSKSPLYSPTPSPSPDSDASPPSLPAPRPSPEESPGIQAKRPDHHRTLILCVAIGGPVLLCAFVIGILFCQHKNIAAVRPRTTGLSGQLQKAFVTGVPKLKRSELETACEDFSNVIGSSSIGTVYKGTLSSGVEIAVASVAVESAKDCQPAYENFPIAWCALMSTPNRCREN</sequence>
<proteinExistence type="predicted"/>
<reference evidence="1" key="1">
    <citation type="submission" date="2022-02" db="EMBL/GenBank/DDBJ databases">
        <title>Plant Genome Project.</title>
        <authorList>
            <person name="Zhang R.-G."/>
        </authorList>
    </citation>
    <scope>NUCLEOTIDE SEQUENCE</scope>
    <source>
        <strain evidence="1">AT1</strain>
    </source>
</reference>
<evidence type="ECO:0000313" key="1">
    <source>
        <dbReference type="EMBL" id="KAI8564272.1"/>
    </source>
</evidence>
<gene>
    <name evidence="1" type="ORF">RHMOL_Rhmol03G0168600</name>
</gene>
<keyword evidence="2" id="KW-1185">Reference proteome</keyword>